<evidence type="ECO:0000256" key="1">
    <source>
        <dbReference type="SAM" id="Phobius"/>
    </source>
</evidence>
<dbReference type="Proteomes" id="UP000494206">
    <property type="component" value="Unassembled WGS sequence"/>
</dbReference>
<organism evidence="2 3">
    <name type="scientific">Caenorhabditis bovis</name>
    <dbReference type="NCBI Taxonomy" id="2654633"/>
    <lineage>
        <taxon>Eukaryota</taxon>
        <taxon>Metazoa</taxon>
        <taxon>Ecdysozoa</taxon>
        <taxon>Nematoda</taxon>
        <taxon>Chromadorea</taxon>
        <taxon>Rhabditida</taxon>
        <taxon>Rhabditina</taxon>
        <taxon>Rhabditomorpha</taxon>
        <taxon>Rhabditoidea</taxon>
        <taxon>Rhabditidae</taxon>
        <taxon>Peloderinae</taxon>
        <taxon>Caenorhabditis</taxon>
    </lineage>
</organism>
<dbReference type="EMBL" id="CADEPM010000005">
    <property type="protein sequence ID" value="CAB3406416.1"/>
    <property type="molecule type" value="Genomic_DNA"/>
</dbReference>
<accession>A0A8S1F265</accession>
<keyword evidence="1" id="KW-0472">Membrane</keyword>
<dbReference type="AlphaFoldDB" id="A0A8S1F265"/>
<evidence type="ECO:0000313" key="2">
    <source>
        <dbReference type="EMBL" id="CAB3406416.1"/>
    </source>
</evidence>
<name>A0A8S1F265_9PELO</name>
<feature type="transmembrane region" description="Helical" evidence="1">
    <location>
        <begin position="187"/>
        <end position="209"/>
    </location>
</feature>
<proteinExistence type="predicted"/>
<keyword evidence="3" id="KW-1185">Reference proteome</keyword>
<comment type="caution">
    <text evidence="2">The sequence shown here is derived from an EMBL/GenBank/DDBJ whole genome shotgun (WGS) entry which is preliminary data.</text>
</comment>
<evidence type="ECO:0000313" key="3">
    <source>
        <dbReference type="Proteomes" id="UP000494206"/>
    </source>
</evidence>
<reference evidence="2 3" key="1">
    <citation type="submission" date="2020-04" db="EMBL/GenBank/DDBJ databases">
        <authorList>
            <person name="Laetsch R D."/>
            <person name="Stevens L."/>
            <person name="Kumar S."/>
            <person name="Blaxter L. M."/>
        </authorList>
    </citation>
    <scope>NUCLEOTIDE SEQUENCE [LARGE SCALE GENOMIC DNA]</scope>
</reference>
<keyword evidence="1" id="KW-0812">Transmembrane</keyword>
<sequence length="281" mass="32697">MKHELLICRTYRMFESYETMCCCEFPHCNKYIIEAANNELRDAHLSANMATSCVVGHYSSDDNWKFVQSTELFPVCSLRFIVIPLLDSRSGRIHNQVNVSFEVGCGFDMTDEPLVIHTTNTSVEYCCRGVRCNRDIFMVFGVEFIINTVFAEHERDYRTRYNYEFRKHAKLWSEEKDYYLNFPKTAIFNYIVVFTVTSLVFLALAFRFMEPKEMELRKSPNFNFENQAPAAAELIEADEDNIGLKLPLSIRVLIMSESAIREKPRPANVKCGLEWILGFTL</sequence>
<keyword evidence="1" id="KW-1133">Transmembrane helix</keyword>
<protein>
    <submittedName>
        <fullName evidence="2">Uncharacterized protein</fullName>
    </submittedName>
</protein>
<gene>
    <name evidence="2" type="ORF">CBOVIS_LOCUS8491</name>
</gene>